<protein>
    <recommendedName>
        <fullName evidence="9">C2H2-type domain-containing protein</fullName>
    </recommendedName>
</protein>
<evidence type="ECO:0000259" key="9">
    <source>
        <dbReference type="PROSITE" id="PS50157"/>
    </source>
</evidence>
<name>A0AAN7SND7_9COLE</name>
<dbReference type="AlphaFoldDB" id="A0AAN7SND7"/>
<dbReference type="SMART" id="SM00355">
    <property type="entry name" value="ZnF_C2H2"/>
    <property type="match status" value="6"/>
</dbReference>
<evidence type="ECO:0000256" key="4">
    <source>
        <dbReference type="ARBA" id="ARBA00022771"/>
    </source>
</evidence>
<gene>
    <name evidence="10" type="ORF">RN001_010634</name>
</gene>
<comment type="caution">
    <text evidence="10">The sequence shown here is derived from an EMBL/GenBank/DDBJ whole genome shotgun (WGS) entry which is preliminary data.</text>
</comment>
<evidence type="ECO:0000256" key="3">
    <source>
        <dbReference type="ARBA" id="ARBA00022737"/>
    </source>
</evidence>
<keyword evidence="5" id="KW-0862">Zinc</keyword>
<keyword evidence="7" id="KW-0539">Nucleus</keyword>
<keyword evidence="6" id="KW-0238">DNA-binding</keyword>
<comment type="subcellular location">
    <subcellularLocation>
        <location evidence="1">Nucleus</location>
    </subcellularLocation>
</comment>
<reference evidence="11" key="1">
    <citation type="submission" date="2023-01" db="EMBL/GenBank/DDBJ databases">
        <title>Key to firefly adult light organ development and bioluminescence: homeobox transcription factors regulate luciferase expression and transportation to peroxisome.</title>
        <authorList>
            <person name="Fu X."/>
        </authorList>
    </citation>
    <scope>NUCLEOTIDE SEQUENCE [LARGE SCALE GENOMIC DNA]</scope>
</reference>
<dbReference type="Gene3D" id="3.30.160.60">
    <property type="entry name" value="Classic Zinc Finger"/>
    <property type="match status" value="3"/>
</dbReference>
<proteinExistence type="predicted"/>
<evidence type="ECO:0000256" key="2">
    <source>
        <dbReference type="ARBA" id="ARBA00022723"/>
    </source>
</evidence>
<keyword evidence="3" id="KW-0677">Repeat</keyword>
<evidence type="ECO:0000256" key="7">
    <source>
        <dbReference type="ARBA" id="ARBA00023242"/>
    </source>
</evidence>
<dbReference type="Proteomes" id="UP001353858">
    <property type="component" value="Unassembled WGS sequence"/>
</dbReference>
<evidence type="ECO:0000313" key="10">
    <source>
        <dbReference type="EMBL" id="KAK4878128.1"/>
    </source>
</evidence>
<evidence type="ECO:0000313" key="11">
    <source>
        <dbReference type="Proteomes" id="UP001353858"/>
    </source>
</evidence>
<organism evidence="10 11">
    <name type="scientific">Aquatica leii</name>
    <dbReference type="NCBI Taxonomy" id="1421715"/>
    <lineage>
        <taxon>Eukaryota</taxon>
        <taxon>Metazoa</taxon>
        <taxon>Ecdysozoa</taxon>
        <taxon>Arthropoda</taxon>
        <taxon>Hexapoda</taxon>
        <taxon>Insecta</taxon>
        <taxon>Pterygota</taxon>
        <taxon>Neoptera</taxon>
        <taxon>Endopterygota</taxon>
        <taxon>Coleoptera</taxon>
        <taxon>Polyphaga</taxon>
        <taxon>Elateriformia</taxon>
        <taxon>Elateroidea</taxon>
        <taxon>Lampyridae</taxon>
        <taxon>Luciolinae</taxon>
        <taxon>Aquatica</taxon>
    </lineage>
</organism>
<dbReference type="GO" id="GO:0005634">
    <property type="term" value="C:nucleus"/>
    <property type="evidence" value="ECO:0007669"/>
    <property type="project" value="UniProtKB-SubCell"/>
</dbReference>
<keyword evidence="4 8" id="KW-0863">Zinc-finger</keyword>
<dbReference type="EMBL" id="JARPUR010000004">
    <property type="protein sequence ID" value="KAK4878128.1"/>
    <property type="molecule type" value="Genomic_DNA"/>
</dbReference>
<evidence type="ECO:0000256" key="5">
    <source>
        <dbReference type="ARBA" id="ARBA00022833"/>
    </source>
</evidence>
<dbReference type="SUPFAM" id="SSF57667">
    <property type="entry name" value="beta-beta-alpha zinc fingers"/>
    <property type="match status" value="1"/>
</dbReference>
<dbReference type="PANTHER" id="PTHR24392:SF56">
    <property type="entry name" value="ZINC FINGER PROTEIN 510"/>
    <property type="match status" value="1"/>
</dbReference>
<evidence type="ECO:0000256" key="8">
    <source>
        <dbReference type="PROSITE-ProRule" id="PRU00042"/>
    </source>
</evidence>
<dbReference type="GO" id="GO:0003677">
    <property type="term" value="F:DNA binding"/>
    <property type="evidence" value="ECO:0007669"/>
    <property type="project" value="UniProtKB-KW"/>
</dbReference>
<dbReference type="PROSITE" id="PS50157">
    <property type="entry name" value="ZINC_FINGER_C2H2_2"/>
    <property type="match status" value="1"/>
</dbReference>
<sequence length="358" mass="41297">MDFKIKEEFNENDNSESCKEACAIKDELSVFEPNNEIEEVMNNSSSGEDKSSNYISSYEEFLSNFERTPLHDVPTESTNLPVKLPLVTVTPSVLFKCEHCDYNTRHQDSYLQHLPLHMYPYKCIECHFGSKHRFVVMNHYQMNHVGDSTEKPYTVIDIPSLVDSKIEEYVPEDYMPDNDVLTADLSSMDDKKVQIRGLFECASCDYSTTTPTSLDSHMQMHLRNFPYKCNKCEFTAEKSFTVLNHYQLNHVSDENNPIATLAPFECHVCNFITPDVEAYNEHTSNCYNRKHSYLTNNVVSDANHYRCHMCDFEASHSFVLKNHMWMAHEFKTVNDLDGCIPVSYLNAIVVKDGFTIAN</sequence>
<evidence type="ECO:0000256" key="6">
    <source>
        <dbReference type="ARBA" id="ARBA00023125"/>
    </source>
</evidence>
<dbReference type="InterPro" id="IPR036236">
    <property type="entry name" value="Znf_C2H2_sf"/>
</dbReference>
<dbReference type="GO" id="GO:0008270">
    <property type="term" value="F:zinc ion binding"/>
    <property type="evidence" value="ECO:0007669"/>
    <property type="project" value="UniProtKB-KW"/>
</dbReference>
<evidence type="ECO:0000256" key="1">
    <source>
        <dbReference type="ARBA" id="ARBA00004123"/>
    </source>
</evidence>
<keyword evidence="2" id="KW-0479">Metal-binding</keyword>
<accession>A0AAN7SND7</accession>
<dbReference type="InterPro" id="IPR013087">
    <property type="entry name" value="Znf_C2H2_type"/>
</dbReference>
<feature type="domain" description="C2H2-type" evidence="9">
    <location>
        <begin position="199"/>
        <end position="226"/>
    </location>
</feature>
<dbReference type="PANTHER" id="PTHR24392">
    <property type="entry name" value="ZINC FINGER PROTEIN"/>
    <property type="match status" value="1"/>
</dbReference>
<keyword evidence="11" id="KW-1185">Reference proteome</keyword>